<feature type="non-terminal residue" evidence="1">
    <location>
        <position position="1"/>
    </location>
</feature>
<gene>
    <name evidence="1" type="ORF">RPERSI_LOCUS33933</name>
</gene>
<name>A0ACA9SPX9_9GLOM</name>
<evidence type="ECO:0000313" key="2">
    <source>
        <dbReference type="Proteomes" id="UP000789920"/>
    </source>
</evidence>
<proteinExistence type="predicted"/>
<evidence type="ECO:0000313" key="1">
    <source>
        <dbReference type="EMBL" id="CAG8846023.1"/>
    </source>
</evidence>
<organism evidence="1 2">
    <name type="scientific">Racocetra persica</name>
    <dbReference type="NCBI Taxonomy" id="160502"/>
    <lineage>
        <taxon>Eukaryota</taxon>
        <taxon>Fungi</taxon>
        <taxon>Fungi incertae sedis</taxon>
        <taxon>Mucoromycota</taxon>
        <taxon>Glomeromycotina</taxon>
        <taxon>Glomeromycetes</taxon>
        <taxon>Diversisporales</taxon>
        <taxon>Gigasporaceae</taxon>
        <taxon>Racocetra</taxon>
    </lineage>
</organism>
<sequence>DNNEYGVPTMMVYDSFRGHLDDSIKDKFRNSGIDLAVIPEGLTSICQPLDVAINKPFKDNLRKEWHLWMAKGGAGTTAAENLRRARISDVCGWVKRSWEQIPDDVIINSFVKCGILNNLNQDIDTDRDRLNSNNTYVSDDIEIIDLSEDIEIEDINNLVEIINISEDIEIMDISDDIEIMDISDDIEMMDTEDDIEIIYINDH</sequence>
<accession>A0ACA9SPX9</accession>
<comment type="caution">
    <text evidence="1">The sequence shown here is derived from an EMBL/GenBank/DDBJ whole genome shotgun (WGS) entry which is preliminary data.</text>
</comment>
<keyword evidence="2" id="KW-1185">Reference proteome</keyword>
<dbReference type="Proteomes" id="UP000789920">
    <property type="component" value="Unassembled WGS sequence"/>
</dbReference>
<reference evidence="1" key="1">
    <citation type="submission" date="2021-06" db="EMBL/GenBank/DDBJ databases">
        <authorList>
            <person name="Kallberg Y."/>
            <person name="Tangrot J."/>
            <person name="Rosling A."/>
        </authorList>
    </citation>
    <scope>NUCLEOTIDE SEQUENCE</scope>
    <source>
        <strain evidence="1">MA461A</strain>
    </source>
</reference>
<protein>
    <submittedName>
        <fullName evidence="1">12928_t:CDS:1</fullName>
    </submittedName>
</protein>
<dbReference type="EMBL" id="CAJVQC010149339">
    <property type="protein sequence ID" value="CAG8846023.1"/>
    <property type="molecule type" value="Genomic_DNA"/>
</dbReference>